<keyword evidence="6 10" id="KW-0342">GTP-binding</keyword>
<evidence type="ECO:0000256" key="7">
    <source>
        <dbReference type="ARBA" id="ARBA00023211"/>
    </source>
</evidence>
<dbReference type="GO" id="GO:0170057">
    <property type="term" value="F:RNA ligase (GTP) activity"/>
    <property type="evidence" value="ECO:0007669"/>
    <property type="project" value="UniProtKB-EC"/>
</dbReference>
<feature type="binding site" evidence="10">
    <location>
        <position position="394"/>
    </location>
    <ligand>
        <name>GMP</name>
        <dbReference type="ChEBI" id="CHEBI:58115"/>
    </ligand>
</feature>
<evidence type="ECO:0000256" key="5">
    <source>
        <dbReference type="ARBA" id="ARBA00022800"/>
    </source>
</evidence>
<feature type="binding site" evidence="10">
    <location>
        <begin position="158"/>
        <end position="162"/>
    </location>
    <ligand>
        <name>GMP</name>
        <dbReference type="ChEBI" id="CHEBI:58115"/>
    </ligand>
</feature>
<dbReference type="KEGG" id="phn:PAEH1_10675"/>
<comment type="cofactor">
    <cofactor evidence="11">
        <name>Mn(2+)</name>
        <dbReference type="ChEBI" id="CHEBI:29035"/>
    </cofactor>
    <text evidence="11">Binds 2 manganese ions per subunit.</text>
</comment>
<dbReference type="Proteomes" id="UP000189369">
    <property type="component" value="Chromosome"/>
</dbReference>
<dbReference type="GO" id="GO:0005525">
    <property type="term" value="F:GTP binding"/>
    <property type="evidence" value="ECO:0007669"/>
    <property type="project" value="UniProtKB-KW"/>
</dbReference>
<dbReference type="STRING" id="643674.PAEH1_10675"/>
<evidence type="ECO:0000256" key="10">
    <source>
        <dbReference type="PIRSR" id="PIRSR601233-2"/>
    </source>
</evidence>
<dbReference type="AlphaFoldDB" id="A0A1U9K1K2"/>
<dbReference type="OrthoDB" id="9802323at2"/>
<evidence type="ECO:0000313" key="13">
    <source>
        <dbReference type="Proteomes" id="UP000189369"/>
    </source>
</evidence>
<organism evidence="12 13">
    <name type="scientific">Paenalcaligenes hominis</name>
    <dbReference type="NCBI Taxonomy" id="643674"/>
    <lineage>
        <taxon>Bacteria</taxon>
        <taxon>Pseudomonadati</taxon>
        <taxon>Pseudomonadota</taxon>
        <taxon>Betaproteobacteria</taxon>
        <taxon>Burkholderiales</taxon>
        <taxon>Alcaligenaceae</taxon>
        <taxon>Paenalcaligenes</taxon>
    </lineage>
</organism>
<evidence type="ECO:0000256" key="3">
    <source>
        <dbReference type="ARBA" id="ARBA00022723"/>
    </source>
</evidence>
<feature type="binding site" evidence="10">
    <location>
        <begin position="268"/>
        <end position="269"/>
    </location>
    <ligand>
        <name>GMP</name>
        <dbReference type="ChEBI" id="CHEBI:58115"/>
    </ligand>
</feature>
<name>A0A1U9K1K2_9BURK</name>
<evidence type="ECO:0000256" key="6">
    <source>
        <dbReference type="ARBA" id="ARBA00023134"/>
    </source>
</evidence>
<dbReference type="GO" id="GO:0030145">
    <property type="term" value="F:manganese ion binding"/>
    <property type="evidence" value="ECO:0007669"/>
    <property type="project" value="TreeGrafter"/>
</dbReference>
<feature type="binding site" evidence="11">
    <location>
        <position position="176"/>
    </location>
    <ligand>
        <name>Mn(2+)</name>
        <dbReference type="ChEBI" id="CHEBI:29035"/>
        <label>2</label>
    </ligand>
</feature>
<dbReference type="Pfam" id="PF01139">
    <property type="entry name" value="RtcB"/>
    <property type="match status" value="1"/>
</dbReference>
<comment type="catalytic activity">
    <reaction evidence="8">
        <text>a 3'-end 3'-phospho-ribonucleotide-RNA + a 5'-end dephospho-ribonucleoside-RNA + GTP = a ribonucleotidyl-ribonucleotide-RNA + GMP + diphosphate</text>
        <dbReference type="Rhea" id="RHEA:68076"/>
        <dbReference type="Rhea" id="RHEA-COMP:10463"/>
        <dbReference type="Rhea" id="RHEA-COMP:13936"/>
        <dbReference type="Rhea" id="RHEA-COMP:17355"/>
        <dbReference type="ChEBI" id="CHEBI:33019"/>
        <dbReference type="ChEBI" id="CHEBI:37565"/>
        <dbReference type="ChEBI" id="CHEBI:58115"/>
        <dbReference type="ChEBI" id="CHEBI:83062"/>
        <dbReference type="ChEBI" id="CHEBI:138284"/>
        <dbReference type="ChEBI" id="CHEBI:173118"/>
        <dbReference type="EC" id="6.5.1.8"/>
    </reaction>
</comment>
<feature type="binding site" evidence="11">
    <location>
        <position position="159"/>
    </location>
    <ligand>
        <name>Mn(2+)</name>
        <dbReference type="ChEBI" id="CHEBI:29035"/>
        <label>1</label>
    </ligand>
</feature>
<dbReference type="GO" id="GO:0006281">
    <property type="term" value="P:DNA repair"/>
    <property type="evidence" value="ECO:0007669"/>
    <property type="project" value="TreeGrafter"/>
</dbReference>
<evidence type="ECO:0000313" key="12">
    <source>
        <dbReference type="EMBL" id="AQS51898.1"/>
    </source>
</evidence>
<feature type="active site" description="GMP-histidine intermediate" evidence="9">
    <location>
        <position position="324"/>
    </location>
</feature>
<proteinExistence type="predicted"/>
<evidence type="ECO:0000256" key="4">
    <source>
        <dbReference type="ARBA" id="ARBA00022741"/>
    </source>
</evidence>
<dbReference type="GO" id="GO:0006396">
    <property type="term" value="P:RNA processing"/>
    <property type="evidence" value="ECO:0007669"/>
    <property type="project" value="InterPro"/>
</dbReference>
<dbReference type="PANTHER" id="PTHR43749:SF2">
    <property type="entry name" value="RNA-SPLICING LIGASE RTCB"/>
    <property type="match status" value="1"/>
</dbReference>
<accession>A0A1U9K1K2</accession>
<keyword evidence="2 12" id="KW-0436">Ligase</keyword>
<dbReference type="InterPro" id="IPR052915">
    <property type="entry name" value="RtcB-like"/>
</dbReference>
<evidence type="ECO:0000256" key="2">
    <source>
        <dbReference type="ARBA" id="ARBA00022598"/>
    </source>
</evidence>
<feature type="binding site" evidence="10">
    <location>
        <begin position="324"/>
        <end position="327"/>
    </location>
    <ligand>
        <name>GMP</name>
        <dbReference type="ChEBI" id="CHEBI:58115"/>
    </ligand>
</feature>
<dbReference type="GO" id="GO:0003909">
    <property type="term" value="F:DNA ligase activity"/>
    <property type="evidence" value="ECO:0007669"/>
    <property type="project" value="TreeGrafter"/>
</dbReference>
<dbReference type="SUPFAM" id="SSF103365">
    <property type="entry name" value="Hypothetical protein PH1602"/>
    <property type="match status" value="1"/>
</dbReference>
<keyword evidence="3 11" id="KW-0479">Metal-binding</keyword>
<dbReference type="EMBL" id="CP019697">
    <property type="protein sequence ID" value="AQS51898.1"/>
    <property type="molecule type" value="Genomic_DNA"/>
</dbReference>
<feature type="binding site" evidence="10">
    <location>
        <begin position="300"/>
        <end position="303"/>
    </location>
    <ligand>
        <name>GMP</name>
        <dbReference type="ChEBI" id="CHEBI:58115"/>
    </ligand>
</feature>
<keyword evidence="5" id="KW-0692">RNA repair</keyword>
<keyword evidence="7 11" id="KW-0464">Manganese</keyword>
<dbReference type="GO" id="GO:0042245">
    <property type="term" value="P:RNA repair"/>
    <property type="evidence" value="ECO:0007669"/>
    <property type="project" value="UniProtKB-KW"/>
</dbReference>
<dbReference type="Gene3D" id="3.90.1860.10">
    <property type="entry name" value="tRNA-splicing ligase RtcB"/>
    <property type="match status" value="1"/>
</dbReference>
<sequence length="396" mass="43653">MKHVIHHEGAAPIKIWTDDIDPAALAQLQNVSTLPFVHSHGVVAMPDVHVGIGATVGSVIATDHAVIPAAVGVDIGCGINAVRLSLTATDLPDNLAPIRHQIERDVPLGAGPAGTHKPKNMPKFDIELATRLKQLTAKHPLLEKNNAQRQIGTLGSGNHFIEICLDQNDNVWVMLHSGSRGIGNLIGRYFIEKAKKRMEAFGIQLPDADLAYLPDDSDDFDDYVEAVQWAQDYAFENRRVMMAKTIAALRRHIKKPFHVTQEAINCHHNYVEQEEHFGRKLWVTRKGAIRARDGDLGVIPGSMGQRSYIVRGKGNIDSYCSCAHGAGRQFSRTQARKQFSVEDLRAQTEGVECRKDAAVLDELPSAYKDIDEVMANQEDLVEVLHVLKQVVCVKGA</sequence>
<feature type="binding site" evidence="10">
    <location>
        <position position="307"/>
    </location>
    <ligand>
        <name>GMP</name>
        <dbReference type="ChEBI" id="CHEBI:58115"/>
    </ligand>
</feature>
<dbReference type="InterPro" id="IPR036025">
    <property type="entry name" value="RtcB-like_sf"/>
</dbReference>
<evidence type="ECO:0000256" key="11">
    <source>
        <dbReference type="PIRSR" id="PIRSR601233-3"/>
    </source>
</evidence>
<feature type="binding site" evidence="11">
    <location>
        <position position="268"/>
    </location>
    <ligand>
        <name>Mn(2+)</name>
        <dbReference type="ChEBI" id="CHEBI:29035"/>
        <label>2</label>
    </ligand>
</feature>
<evidence type="ECO:0000256" key="9">
    <source>
        <dbReference type="PIRSR" id="PIRSR601233-1"/>
    </source>
</evidence>
<dbReference type="InterPro" id="IPR001233">
    <property type="entry name" value="RtcB"/>
</dbReference>
<dbReference type="PANTHER" id="PTHR43749">
    <property type="entry name" value="RNA-SPLICING LIGASE RTCB"/>
    <property type="match status" value="1"/>
</dbReference>
<dbReference type="EC" id="6.5.1.8" evidence="1"/>
<gene>
    <name evidence="12" type="ORF">PAEH1_10675</name>
</gene>
<feature type="binding site" evidence="11">
    <location>
        <position position="74"/>
    </location>
    <ligand>
        <name>Mn(2+)</name>
        <dbReference type="ChEBI" id="CHEBI:29035"/>
        <label>1</label>
    </ligand>
</feature>
<evidence type="ECO:0000256" key="8">
    <source>
        <dbReference type="ARBA" id="ARBA00047746"/>
    </source>
</evidence>
<evidence type="ECO:0000256" key="1">
    <source>
        <dbReference type="ARBA" id="ARBA00012726"/>
    </source>
</evidence>
<protein>
    <recommendedName>
        <fullName evidence="1">3'-phosphate/5'-hydroxy nucleic acid ligase</fullName>
        <ecNumber evidence="1">6.5.1.8</ecNumber>
    </recommendedName>
</protein>
<reference evidence="12 13" key="1">
    <citation type="submission" date="2017-01" db="EMBL/GenBank/DDBJ databases">
        <title>Complete Genome Sequence of Paenalcaligenes hominis, Isolated from a paraplegic Patient with neurogenic bladder.</title>
        <authorList>
            <person name="Mukhopadhyay R."/>
            <person name="Joaquin J."/>
            <person name="Hogue R."/>
            <person name="Kilaru A."/>
            <person name="Jospin G."/>
            <person name="Mars K."/>
            <person name="Eisen J.A."/>
            <person name="Chaturvedi V."/>
        </authorList>
    </citation>
    <scope>NUCLEOTIDE SEQUENCE [LARGE SCALE GENOMIC DNA]</scope>
    <source>
        <strain evidence="12 13">15S00501</strain>
    </source>
</reference>
<keyword evidence="4 10" id="KW-0547">Nucleotide-binding</keyword>